<name>X0SNJ8_9ZZZZ</name>
<dbReference type="EMBL" id="BARS01002198">
    <property type="protein sequence ID" value="GAF82663.1"/>
    <property type="molecule type" value="Genomic_DNA"/>
</dbReference>
<gene>
    <name evidence="2" type="ORF">S01H1_04131</name>
</gene>
<feature type="non-terminal residue" evidence="2">
    <location>
        <position position="150"/>
    </location>
</feature>
<protein>
    <recommendedName>
        <fullName evidence="1">Trigger factor ribosome-binding bacterial domain-containing protein</fullName>
    </recommendedName>
</protein>
<organism evidence="2">
    <name type="scientific">marine sediment metagenome</name>
    <dbReference type="NCBI Taxonomy" id="412755"/>
    <lineage>
        <taxon>unclassified sequences</taxon>
        <taxon>metagenomes</taxon>
        <taxon>ecological metagenomes</taxon>
    </lineage>
</organism>
<dbReference type="GO" id="GO:0003755">
    <property type="term" value="F:peptidyl-prolyl cis-trans isomerase activity"/>
    <property type="evidence" value="ECO:0007669"/>
    <property type="project" value="TreeGrafter"/>
</dbReference>
<evidence type="ECO:0000259" key="1">
    <source>
        <dbReference type="Pfam" id="PF05697"/>
    </source>
</evidence>
<dbReference type="InterPro" id="IPR005215">
    <property type="entry name" value="Trig_fac"/>
</dbReference>
<evidence type="ECO:0000313" key="2">
    <source>
        <dbReference type="EMBL" id="GAF82663.1"/>
    </source>
</evidence>
<dbReference type="GO" id="GO:0015031">
    <property type="term" value="P:protein transport"/>
    <property type="evidence" value="ECO:0007669"/>
    <property type="project" value="InterPro"/>
</dbReference>
<comment type="caution">
    <text evidence="2">The sequence shown here is derived from an EMBL/GenBank/DDBJ whole genome shotgun (WGS) entry which is preliminary data.</text>
</comment>
<dbReference type="PANTHER" id="PTHR30560">
    <property type="entry name" value="TRIGGER FACTOR CHAPERONE AND PEPTIDYL-PROLYL CIS/TRANS ISOMERASE"/>
    <property type="match status" value="1"/>
</dbReference>
<proteinExistence type="predicted"/>
<dbReference type="PANTHER" id="PTHR30560:SF3">
    <property type="entry name" value="TRIGGER FACTOR-LIKE PROTEIN TIG, CHLOROPLASTIC"/>
    <property type="match status" value="1"/>
</dbReference>
<dbReference type="GO" id="GO:0044183">
    <property type="term" value="F:protein folding chaperone"/>
    <property type="evidence" value="ECO:0007669"/>
    <property type="project" value="TreeGrafter"/>
</dbReference>
<dbReference type="GO" id="GO:0051083">
    <property type="term" value="P:'de novo' cotranslational protein folding"/>
    <property type="evidence" value="ECO:0007669"/>
    <property type="project" value="TreeGrafter"/>
</dbReference>
<dbReference type="SUPFAM" id="SSF102735">
    <property type="entry name" value="Trigger factor ribosome-binding domain"/>
    <property type="match status" value="1"/>
</dbReference>
<dbReference type="Pfam" id="PF05697">
    <property type="entry name" value="Trigger_N"/>
    <property type="match status" value="1"/>
</dbReference>
<dbReference type="GO" id="GO:0043022">
    <property type="term" value="F:ribosome binding"/>
    <property type="evidence" value="ECO:0007669"/>
    <property type="project" value="TreeGrafter"/>
</dbReference>
<dbReference type="AlphaFoldDB" id="X0SNJ8"/>
<dbReference type="InterPro" id="IPR036611">
    <property type="entry name" value="Trigger_fac_ribosome-bd_sf"/>
</dbReference>
<dbReference type="Gene3D" id="3.30.70.1050">
    <property type="entry name" value="Trigger factor ribosome-binding domain"/>
    <property type="match status" value="1"/>
</dbReference>
<sequence length="150" mass="17178">MKVETERLENCQVALTIRVDEERTERGLRNAARRISRKVSIPGFRPGKAPYDVVVRHFGKDVLYQEVLDELGNTVYREALEEAGLEPFGQATLSNYETEPLVLKMVVPLAPVVELGDYRQMRLEPEEEIVTEQEIGQALRRIQEQGRIQA</sequence>
<dbReference type="InterPro" id="IPR008881">
    <property type="entry name" value="Trigger_fac_ribosome-bd_bac"/>
</dbReference>
<reference evidence="2" key="1">
    <citation type="journal article" date="2014" name="Front. Microbiol.">
        <title>High frequency of phylogenetically diverse reductive dehalogenase-homologous genes in deep subseafloor sedimentary metagenomes.</title>
        <authorList>
            <person name="Kawai M."/>
            <person name="Futagami T."/>
            <person name="Toyoda A."/>
            <person name="Takaki Y."/>
            <person name="Nishi S."/>
            <person name="Hori S."/>
            <person name="Arai W."/>
            <person name="Tsubouchi T."/>
            <person name="Morono Y."/>
            <person name="Uchiyama I."/>
            <person name="Ito T."/>
            <person name="Fujiyama A."/>
            <person name="Inagaki F."/>
            <person name="Takami H."/>
        </authorList>
    </citation>
    <scope>NUCLEOTIDE SEQUENCE</scope>
    <source>
        <strain evidence="2">Expedition CK06-06</strain>
    </source>
</reference>
<accession>X0SNJ8</accession>
<feature type="domain" description="Trigger factor ribosome-binding bacterial" evidence="1">
    <location>
        <begin position="1"/>
        <end position="141"/>
    </location>
</feature>
<dbReference type="GO" id="GO:0043335">
    <property type="term" value="P:protein unfolding"/>
    <property type="evidence" value="ECO:0007669"/>
    <property type="project" value="TreeGrafter"/>
</dbReference>